<evidence type="ECO:0000313" key="2">
    <source>
        <dbReference type="Proteomes" id="UP000216454"/>
    </source>
</evidence>
<dbReference type="OrthoDB" id="3243054at2"/>
<dbReference type="AlphaFoldDB" id="A0A261ERG6"/>
<dbReference type="Proteomes" id="UP000216454">
    <property type="component" value="Unassembled WGS sequence"/>
</dbReference>
<comment type="caution">
    <text evidence="1">The sequence shown here is derived from an EMBL/GenBank/DDBJ whole genome shotgun (WGS) entry which is preliminary data.</text>
</comment>
<keyword evidence="2" id="KW-1185">Reference proteome</keyword>
<protein>
    <submittedName>
        <fullName evidence="1">Uncharacterized protein</fullName>
    </submittedName>
</protein>
<proteinExistence type="predicted"/>
<organism evidence="1 2">
    <name type="scientific">Pseudoscardovia suis</name>
    <dbReference type="NCBI Taxonomy" id="987063"/>
    <lineage>
        <taxon>Bacteria</taxon>
        <taxon>Bacillati</taxon>
        <taxon>Actinomycetota</taxon>
        <taxon>Actinomycetes</taxon>
        <taxon>Bifidobacteriales</taxon>
        <taxon>Bifidobacteriaceae</taxon>
        <taxon>Pseudoscardovia</taxon>
    </lineage>
</organism>
<reference evidence="1 2" key="1">
    <citation type="journal article" date="2017" name="BMC Genomics">
        <title>Comparative genomic and phylogenomic analyses of the Bifidobacteriaceae family.</title>
        <authorList>
            <person name="Lugli G.A."/>
            <person name="Milani C."/>
            <person name="Turroni F."/>
            <person name="Duranti S."/>
            <person name="Mancabelli L."/>
            <person name="Mangifesta M."/>
            <person name="Ferrario C."/>
            <person name="Modesto M."/>
            <person name="Mattarelli P."/>
            <person name="Jiri K."/>
            <person name="van Sinderen D."/>
            <person name="Ventura M."/>
        </authorList>
    </citation>
    <scope>NUCLEOTIDE SEQUENCE [LARGE SCALE GENOMIC DNA]</scope>
    <source>
        <strain evidence="1 2">DSM 24744</strain>
    </source>
</reference>
<accession>A0A261ERG6</accession>
<dbReference type="RefSeq" id="WP_094691610.1">
    <property type="nucleotide sequence ID" value="NZ_JBQKGU010000002.1"/>
</dbReference>
<gene>
    <name evidence="1" type="ORF">PSSU_1281</name>
</gene>
<sequence>MTKRILWVGVGIAAGIVIATKASAYVKAHTPKAAREFVLGPDQTDVPIRTLAALWGDFLTYQHEREDELNRQFIARSKRR</sequence>
<dbReference type="EMBL" id="MWWQ01000014">
    <property type="protein sequence ID" value="OZG49457.1"/>
    <property type="molecule type" value="Genomic_DNA"/>
</dbReference>
<name>A0A261ERG6_9BIFI</name>
<evidence type="ECO:0000313" key="1">
    <source>
        <dbReference type="EMBL" id="OZG49457.1"/>
    </source>
</evidence>